<feature type="non-terminal residue" evidence="1">
    <location>
        <position position="278"/>
    </location>
</feature>
<protein>
    <submittedName>
        <fullName evidence="1">FHA domain-containing protein</fullName>
    </submittedName>
</protein>
<dbReference type="EMBL" id="CAXAMM010005570">
    <property type="protein sequence ID" value="CAK9007801.1"/>
    <property type="molecule type" value="Genomic_DNA"/>
</dbReference>
<reference evidence="1 2" key="1">
    <citation type="submission" date="2024-02" db="EMBL/GenBank/DDBJ databases">
        <authorList>
            <person name="Chen Y."/>
            <person name="Shah S."/>
            <person name="Dougan E. K."/>
            <person name="Thang M."/>
            <person name="Chan C."/>
        </authorList>
    </citation>
    <scope>NUCLEOTIDE SEQUENCE [LARGE SCALE GENOMIC DNA]</scope>
</reference>
<proteinExistence type="predicted"/>
<accession>A0ABP0J0D0</accession>
<gene>
    <name evidence="1" type="ORF">SCF082_LOCUS9605</name>
</gene>
<comment type="caution">
    <text evidence="1">The sequence shown here is derived from an EMBL/GenBank/DDBJ whole genome shotgun (WGS) entry which is preliminary data.</text>
</comment>
<name>A0ABP0J0D0_9DINO</name>
<dbReference type="Proteomes" id="UP001642464">
    <property type="component" value="Unassembled WGS sequence"/>
</dbReference>
<organism evidence="1 2">
    <name type="scientific">Durusdinium trenchii</name>
    <dbReference type="NCBI Taxonomy" id="1381693"/>
    <lineage>
        <taxon>Eukaryota</taxon>
        <taxon>Sar</taxon>
        <taxon>Alveolata</taxon>
        <taxon>Dinophyceae</taxon>
        <taxon>Suessiales</taxon>
        <taxon>Symbiodiniaceae</taxon>
        <taxon>Durusdinium</taxon>
    </lineage>
</organism>
<evidence type="ECO:0000313" key="2">
    <source>
        <dbReference type="Proteomes" id="UP001642464"/>
    </source>
</evidence>
<evidence type="ECO:0000313" key="1">
    <source>
        <dbReference type="EMBL" id="CAK9007801.1"/>
    </source>
</evidence>
<keyword evidence="2" id="KW-1185">Reference proteome</keyword>
<sequence length="278" mass="31265">MDEKLLPRFPAQEEVRVFQNRKTRMRALRQKNAKEANDNCGLITNFSNGGDTAGAEATALIVLPEAPTRLWPQHAAVAEVYNCDAGYENWREGWSMSKKEWCCENHQRGCQGDDMEHFDCRKDLKNWHHFWSGPKKAYCCKTYTLGCPTGSPVTAEAPVVTEAAPVVTEAAPVTVIHHVVHHVVEHVVQQVPVVEQQVPLVEQQVPMVEQQVPVVETTDAAAYDCDAGRSNWKSGWSDDKKGWCCSNRNVGCSYDCQEGAMTTYQEKSWCCWHHQVGC</sequence>